<accession>A0AAN0SQM3</accession>
<organism evidence="1 2">
    <name type="scientific">Bacillus cereus 03BB108</name>
    <dbReference type="NCBI Taxonomy" id="451709"/>
    <lineage>
        <taxon>Bacteria</taxon>
        <taxon>Bacillati</taxon>
        <taxon>Bacillota</taxon>
        <taxon>Bacilli</taxon>
        <taxon>Bacillales</taxon>
        <taxon>Bacillaceae</taxon>
        <taxon>Bacillus</taxon>
        <taxon>Bacillus cereus group</taxon>
    </lineage>
</organism>
<dbReference type="AlphaFoldDB" id="A0AAN0SQM3"/>
<dbReference type="EMBL" id="CP009637">
    <property type="protein sequence ID" value="AJI08565.1"/>
    <property type="molecule type" value="Genomic_DNA"/>
</dbReference>
<gene>
    <name evidence="1" type="ORF">AK40_6266</name>
</gene>
<name>A0AAN0SQM3_BACCE</name>
<proteinExistence type="predicted"/>
<sequence>MGLQNKIESEIQIMMSLVERYKQSDEPNASSMVLAYEYGLKALMEVYEASKQVEVVPF</sequence>
<reference evidence="1 2" key="1">
    <citation type="journal article" date="2015" name="Genome Announc.">
        <title>Complete genome sequences for 35 biothreat assay-relevant bacillus species.</title>
        <authorList>
            <person name="Johnson S.L."/>
            <person name="Daligault H.E."/>
            <person name="Davenport K.W."/>
            <person name="Jaissle J."/>
            <person name="Frey K.G."/>
            <person name="Ladner J.T."/>
            <person name="Broomall S.M."/>
            <person name="Bishop-Lilly K.A."/>
            <person name="Bruce D.C."/>
            <person name="Gibbons H.S."/>
            <person name="Coyne S.R."/>
            <person name="Lo C.C."/>
            <person name="Meincke L."/>
            <person name="Munk A.C."/>
            <person name="Koroleva G.I."/>
            <person name="Rosenzweig C.N."/>
            <person name="Palacios G.F."/>
            <person name="Redden C.L."/>
            <person name="Minogue T.D."/>
            <person name="Chain P.S."/>
        </authorList>
    </citation>
    <scope>NUCLEOTIDE SEQUENCE [LARGE SCALE GENOMIC DNA]</scope>
    <source>
        <strain evidence="1 2">03BB108</strain>
    </source>
</reference>
<protein>
    <submittedName>
        <fullName evidence="1">Uncharacterized protein</fullName>
    </submittedName>
</protein>
<dbReference type="Proteomes" id="UP000031861">
    <property type="component" value="Plasmid pBFI_5"/>
</dbReference>
<evidence type="ECO:0000313" key="2">
    <source>
        <dbReference type="Proteomes" id="UP000031861"/>
    </source>
</evidence>
<geneLocation type="plasmid" evidence="1 2">
    <name>pBFI_5</name>
</geneLocation>
<evidence type="ECO:0000313" key="1">
    <source>
        <dbReference type="EMBL" id="AJI08565.1"/>
    </source>
</evidence>
<keyword evidence="1" id="KW-0614">Plasmid</keyword>
<dbReference type="RefSeq" id="WP_001996405.1">
    <property type="nucleotide sequence ID" value="NZ_CP009637.1"/>
</dbReference>